<dbReference type="InterPro" id="IPR055775">
    <property type="entry name" value="DUF7351"/>
</dbReference>
<evidence type="ECO:0000313" key="4">
    <source>
        <dbReference type="EMBL" id="MDS0258324.1"/>
    </source>
</evidence>
<evidence type="ECO:0000259" key="3">
    <source>
        <dbReference type="Pfam" id="PF24042"/>
    </source>
</evidence>
<dbReference type="InterPro" id="IPR055771">
    <property type="entry name" value="DUF7347"/>
</dbReference>
<sequence>MHRLEAVALAHRSDHCLGPAEAFSLVGDETRMTILEALWHAEDPPVQFSTLYELSETDTSARFNYHLNQLTGHFVRKRDGGYELRTAGENVVRAVVAGSFNAHPAPESFETGDPCTQCGETLVASYDDEHLAVDCPACGRAHGEYGFPPGGLLGRDDSEVLAAFDRRVRHRHSLARDGVCPACSGRIRTAIARAGECCLDADLRVEYSCAQCLHSFCSPIGVALLDQPALVAFHRDHGIDLGATPYWRLDWCVTDDHLTVDSTDPWRITLTVALGGDTLSVTVDEALRLVDSDPDDAVTGPPLARGSADRRG</sequence>
<protein>
    <submittedName>
        <fullName evidence="4">ArsR family transcriptional regulator</fullName>
    </submittedName>
</protein>
<evidence type="ECO:0000256" key="1">
    <source>
        <dbReference type="SAM" id="MobiDB-lite"/>
    </source>
</evidence>
<dbReference type="Pfam" id="PF24038">
    <property type="entry name" value="DUF7347"/>
    <property type="match status" value="1"/>
</dbReference>
<evidence type="ECO:0000259" key="2">
    <source>
        <dbReference type="Pfam" id="PF24038"/>
    </source>
</evidence>
<dbReference type="Proteomes" id="UP001259659">
    <property type="component" value="Unassembled WGS sequence"/>
</dbReference>
<gene>
    <name evidence="4" type="ORF">NDI56_02740</name>
</gene>
<accession>A0ABU2F7V4</accession>
<keyword evidence="5" id="KW-1185">Reference proteome</keyword>
<name>A0ABU2F7V4_9EURY</name>
<feature type="domain" description="DUF7351" evidence="3">
    <location>
        <begin position="114"/>
        <end position="288"/>
    </location>
</feature>
<feature type="domain" description="DUF7347" evidence="2">
    <location>
        <begin position="19"/>
        <end position="95"/>
    </location>
</feature>
<dbReference type="Pfam" id="PF24042">
    <property type="entry name" value="DUF7351"/>
    <property type="match status" value="1"/>
</dbReference>
<dbReference type="EMBL" id="JAMQON010000001">
    <property type="protein sequence ID" value="MDS0258324.1"/>
    <property type="molecule type" value="Genomic_DNA"/>
</dbReference>
<proteinExistence type="predicted"/>
<feature type="region of interest" description="Disordered" evidence="1">
    <location>
        <begin position="292"/>
        <end position="312"/>
    </location>
</feature>
<reference evidence="4 5" key="1">
    <citation type="submission" date="2022-06" db="EMBL/GenBank/DDBJ databases">
        <title>Haloarcula sp. a new haloarchaeum isolate from saline soil.</title>
        <authorList>
            <person name="Strakova D."/>
            <person name="Galisteo C."/>
            <person name="Sanchez-Porro C."/>
            <person name="Ventosa A."/>
        </authorList>
    </citation>
    <scope>NUCLEOTIDE SEQUENCE [LARGE SCALE GENOMIC DNA]</scope>
    <source>
        <strain evidence="4 5">S1CR25-12</strain>
    </source>
</reference>
<evidence type="ECO:0000313" key="5">
    <source>
        <dbReference type="Proteomes" id="UP001259659"/>
    </source>
</evidence>
<comment type="caution">
    <text evidence="4">The sequence shown here is derived from an EMBL/GenBank/DDBJ whole genome shotgun (WGS) entry which is preliminary data.</text>
</comment>
<organism evidence="4 5">
    <name type="scientific">Haloarcula saliterrae</name>
    <dbReference type="NCBI Taxonomy" id="2950534"/>
    <lineage>
        <taxon>Archaea</taxon>
        <taxon>Methanobacteriati</taxon>
        <taxon>Methanobacteriota</taxon>
        <taxon>Stenosarchaea group</taxon>
        <taxon>Halobacteria</taxon>
        <taxon>Halobacteriales</taxon>
        <taxon>Haloarculaceae</taxon>
        <taxon>Haloarcula</taxon>
    </lineage>
</organism>
<dbReference type="RefSeq" id="WP_310917894.1">
    <property type="nucleotide sequence ID" value="NZ_JAMQON010000001.1"/>
</dbReference>